<feature type="compositionally biased region" description="Polar residues" evidence="10">
    <location>
        <begin position="705"/>
        <end position="715"/>
    </location>
</feature>
<evidence type="ECO:0000313" key="12">
    <source>
        <dbReference type="EMBL" id="KAK6168253.1"/>
    </source>
</evidence>
<protein>
    <recommendedName>
        <fullName evidence="2">Insulin receptor substrate 1</fullName>
    </recommendedName>
    <alternativeName>
        <fullName evidence="8">Protein chico</fullName>
    </alternativeName>
</protein>
<dbReference type="InterPro" id="IPR039011">
    <property type="entry name" value="IRS"/>
</dbReference>
<comment type="caution">
    <text evidence="12">The sequence shown here is derived from an EMBL/GenBank/DDBJ whole genome shotgun (WGS) entry which is preliminary data.</text>
</comment>
<feature type="compositionally biased region" description="Low complexity" evidence="10">
    <location>
        <begin position="801"/>
        <end position="822"/>
    </location>
</feature>
<keyword evidence="5" id="KW-0677">Repeat</keyword>
<keyword evidence="7" id="KW-0896">Oogenesis</keyword>
<dbReference type="Gene3D" id="2.30.29.30">
    <property type="entry name" value="Pleckstrin-homology domain (PH domain)/Phosphotyrosine-binding domain (PTB)"/>
    <property type="match status" value="2"/>
</dbReference>
<evidence type="ECO:0000256" key="9">
    <source>
        <dbReference type="ARBA" id="ARBA00046145"/>
    </source>
</evidence>
<feature type="region of interest" description="Disordered" evidence="10">
    <location>
        <begin position="360"/>
        <end position="379"/>
    </location>
</feature>
<dbReference type="Pfam" id="PF00169">
    <property type="entry name" value="PH"/>
    <property type="match status" value="1"/>
</dbReference>
<feature type="compositionally biased region" description="Basic and acidic residues" evidence="10">
    <location>
        <begin position="637"/>
        <end position="650"/>
    </location>
</feature>
<feature type="region of interest" description="Disordered" evidence="10">
    <location>
        <begin position="1199"/>
        <end position="1251"/>
    </location>
</feature>
<sequence length="1328" mass="146228">MASPNFETITTITTTRHRTFERPGSDIKKKGWLRRMKTMKKRYFVLRSTSSSGPARLEYYTSEKNFEKNNLKRSIVLHECFNINKKSDSKHKYAIALYTKDDCFTVIAENSIEQDDWLTVLLEYQLQYAYHDNSREHFEHVWQVSIQAKGLALHPEHKHIRGNHRLCLSSQNLCIVKINTDKPLYTFQLATVRSLAISDCLFRMEVGSLAATGSGELWMQVDDSATAQNMHDSIFQCMKAASMDDTDIKTKERQRSGTMNSTISPRSTSTLDYVNSRRTSGSVQSPNRIREKRPVSCNPVMAFPPYNTPPSTSPLYNSEYNDRLRSDSMESRASHKSKLDDDFFSGGTDTVEAISEEDASYNQLSPDFSSLPSSPNELQEHLKMSPEEEGRGASAYMVMQPGASTPPTGTSGYVEMTTRSQRNTDLSPASSESDRYLNMSVSRPPASSPIPIRGPPDSLYKDMSHCTPLPTVTEGGSNEGYLPMSPTFGQSPFSSAHLKPEPAVCMLSDDTLEFPKRTYSLGSKPPVNTGNKTSGYLDMTINKGVTDKGRSCSAPHLIPQRKLHLDSPTPSASPLSTSMRSDDSESFMEFDFYRPRTASDSYSYRPRASSFGNKSLQAHRPRSSSHGQQARTFKPKKTFDSVRTTSEELRQSMSSCQGSTDSLRMSSSESLRKLSREVRAKTSSLLSTDYLDMSIDKRKTPSPQPAYQQTPTSKPNGYMDMTLGMRTSSPSRSRTPQERSGSFSSGTFSKTRDKMIQERSGSFSSGTSHKILPVSEIPTKKSYSSDKVHNMSTSVDNKPASVDMYMNMDMSSSSSQNINDPNQKSGKDNSRSSSAENLESYVMYEPKVTTRTSANTPHNKQIRPISSDSSIKRSSDRPSKRGQRKKTGSASKSNQWLHNAEQQSSIEKNDEYIEFSPMSKSPDGKAISKAYARSTVVKDSDSVEDSCEYMGFEPGQVAGNTPTTSNQKKSSTPGQIVSQRSYFVNVSSVGGKEPKKLVSSASFSGRTAPPQRFKNKTVSDESEYLNFEPATNVKSQTSRKDETSAGKNRRQKADIKSSLFNPSKVTSVPNKDNKVKTVDEGSNEDSKLKRVANYVEDDYLLTEKLDTTSVPSAGIKQLPIPINPPCILSVDRSPSNSSPGQIKTIKTPDNNKTASNNSLSTGSSIEGRVLDPAHARHSISDLSGFEQLTFPTPGMLSAKLGSSSSVSSTGKNIDKPVTGMTSATPSPSNVVSSMSNLSVNATSPGSQQQLTSGKEVLNYASLDLGSSENIGDDSLRSPRIKSRHASAADEKVEPLSYAQIDFEKCESLKTLTNSKSDISKTGIGESKL</sequence>
<feature type="region of interest" description="Disordered" evidence="10">
    <location>
        <begin position="1267"/>
        <end position="1291"/>
    </location>
</feature>
<comment type="function">
    <text evidence="9">Activates phosphatidylinositol 3-kinase when bound to the regulatory p85 subunit. May mediate the control of various cellular processes by insulin-like peptides. When phosphorylated by the insulin receptor binds specifically to various cellular proteins containing SH2 domains. Involved in control of cell proliferation, cell size, and body and organ growth throughout development. Also has a role in a signaling pathway controlling the physiological response required to endure periods of low nutrient conditions. Insulin/insulin-like growth factor (IGF) signaling pathway has a role in regulating aging and is necessary in the ovary for vitellogenic maturation.</text>
</comment>
<feature type="compositionally biased region" description="Polar residues" evidence="10">
    <location>
        <begin position="1147"/>
        <end position="1164"/>
    </location>
</feature>
<feature type="region of interest" description="Disordered" evidence="10">
    <location>
        <begin position="992"/>
        <end position="1086"/>
    </location>
</feature>
<feature type="compositionally biased region" description="Polar residues" evidence="10">
    <location>
        <begin position="849"/>
        <end position="859"/>
    </location>
</feature>
<feature type="compositionally biased region" description="Polar residues" evidence="10">
    <location>
        <begin position="888"/>
        <end position="906"/>
    </location>
</feature>
<feature type="compositionally biased region" description="Polar residues" evidence="10">
    <location>
        <begin position="759"/>
        <end position="768"/>
    </location>
</feature>
<feature type="compositionally biased region" description="Low complexity" evidence="10">
    <location>
        <begin position="1226"/>
        <end position="1240"/>
    </location>
</feature>
<feature type="compositionally biased region" description="Basic and acidic residues" evidence="10">
    <location>
        <begin position="870"/>
        <end position="879"/>
    </location>
</feature>
<keyword evidence="6" id="KW-0221">Differentiation</keyword>
<evidence type="ECO:0000259" key="11">
    <source>
        <dbReference type="PROSITE" id="PS50003"/>
    </source>
</evidence>
<dbReference type="CDD" id="cd01257">
    <property type="entry name" value="PH_IRS"/>
    <property type="match status" value="1"/>
</dbReference>
<dbReference type="PANTHER" id="PTHR10614:SF13">
    <property type="entry name" value="INSULIN RECEPTOR SUBSTRATE 1"/>
    <property type="match status" value="1"/>
</dbReference>
<evidence type="ECO:0000256" key="7">
    <source>
        <dbReference type="ARBA" id="ARBA00022943"/>
    </source>
</evidence>
<feature type="compositionally biased region" description="Polar residues" evidence="10">
    <location>
        <begin position="1132"/>
        <end position="1141"/>
    </location>
</feature>
<proteinExistence type="predicted"/>
<feature type="compositionally biased region" description="Polar residues" evidence="10">
    <location>
        <begin position="256"/>
        <end position="287"/>
    </location>
</feature>
<dbReference type="PRINTS" id="PR00628">
    <property type="entry name" value="INSULINRSI"/>
</dbReference>
<gene>
    <name evidence="12" type="ORF">SNE40_022117</name>
</gene>
<feature type="compositionally biased region" description="Polar residues" evidence="10">
    <location>
        <begin position="1241"/>
        <end position="1251"/>
    </location>
</feature>
<feature type="compositionally biased region" description="Basic and acidic residues" evidence="10">
    <location>
        <begin position="670"/>
        <end position="679"/>
    </location>
</feature>
<feature type="compositionally biased region" description="Basic and acidic residues" evidence="10">
    <location>
        <begin position="320"/>
        <end position="341"/>
    </location>
</feature>
<dbReference type="Proteomes" id="UP001347796">
    <property type="component" value="Unassembled WGS sequence"/>
</dbReference>
<feature type="region of interest" description="Disordered" evidence="10">
    <location>
        <begin position="419"/>
        <end position="451"/>
    </location>
</feature>
<dbReference type="InterPro" id="IPR001849">
    <property type="entry name" value="PH_domain"/>
</dbReference>
<feature type="compositionally biased region" description="Polar residues" evidence="10">
    <location>
        <begin position="958"/>
        <end position="977"/>
    </location>
</feature>
<feature type="compositionally biased region" description="Polar residues" evidence="10">
    <location>
        <begin position="419"/>
        <end position="431"/>
    </location>
</feature>
<evidence type="ECO:0000256" key="1">
    <source>
        <dbReference type="ARBA" id="ARBA00011440"/>
    </source>
</evidence>
<dbReference type="PROSITE" id="PS50003">
    <property type="entry name" value="PH_DOMAIN"/>
    <property type="match status" value="1"/>
</dbReference>
<dbReference type="SMART" id="SM01244">
    <property type="entry name" value="IRS"/>
    <property type="match status" value="1"/>
</dbReference>
<organism evidence="12 13">
    <name type="scientific">Patella caerulea</name>
    <name type="common">Rayed Mediterranean limpet</name>
    <dbReference type="NCBI Taxonomy" id="87958"/>
    <lineage>
        <taxon>Eukaryota</taxon>
        <taxon>Metazoa</taxon>
        <taxon>Spiralia</taxon>
        <taxon>Lophotrochozoa</taxon>
        <taxon>Mollusca</taxon>
        <taxon>Gastropoda</taxon>
        <taxon>Patellogastropoda</taxon>
        <taxon>Patelloidea</taxon>
        <taxon>Patellidae</taxon>
        <taxon>Patella</taxon>
    </lineage>
</organism>
<dbReference type="InterPro" id="IPR002404">
    <property type="entry name" value="IRS_PTB"/>
</dbReference>
<dbReference type="GO" id="GO:0005158">
    <property type="term" value="F:insulin receptor binding"/>
    <property type="evidence" value="ECO:0007669"/>
    <property type="project" value="InterPro"/>
</dbReference>
<comment type="subunit">
    <text evidence="1">Bindings to phosphatidylinositol 3-kinase and SHP2.</text>
</comment>
<dbReference type="EMBL" id="JAZGQO010000018">
    <property type="protein sequence ID" value="KAK6168253.1"/>
    <property type="molecule type" value="Genomic_DNA"/>
</dbReference>
<feature type="compositionally biased region" description="Low complexity" evidence="10">
    <location>
        <begin position="726"/>
        <end position="749"/>
    </location>
</feature>
<feature type="region of interest" description="Disordered" evidence="10">
    <location>
        <begin position="1131"/>
        <end position="1165"/>
    </location>
</feature>
<feature type="region of interest" description="Disordered" evidence="10">
    <location>
        <begin position="245"/>
        <end position="348"/>
    </location>
</feature>
<feature type="compositionally biased region" description="Low complexity" evidence="10">
    <location>
        <begin position="659"/>
        <end position="669"/>
    </location>
</feature>
<feature type="compositionally biased region" description="Basic and acidic residues" evidence="10">
    <location>
        <begin position="246"/>
        <end position="255"/>
    </location>
</feature>
<evidence type="ECO:0000313" key="13">
    <source>
        <dbReference type="Proteomes" id="UP001347796"/>
    </source>
</evidence>
<evidence type="ECO:0000256" key="8">
    <source>
        <dbReference type="ARBA" id="ARBA00033282"/>
    </source>
</evidence>
<keyword evidence="4" id="KW-0341">Growth regulation</keyword>
<feature type="compositionally biased region" description="Polar residues" evidence="10">
    <location>
        <begin position="1058"/>
        <end position="1070"/>
    </location>
</feature>
<evidence type="ECO:0000256" key="3">
    <source>
        <dbReference type="ARBA" id="ARBA00022553"/>
    </source>
</evidence>
<feature type="domain" description="PH" evidence="11">
    <location>
        <begin position="26"/>
        <end position="126"/>
    </location>
</feature>
<dbReference type="SMART" id="SM00310">
    <property type="entry name" value="PTBI"/>
    <property type="match status" value="1"/>
</dbReference>
<dbReference type="SMART" id="SM00233">
    <property type="entry name" value="PH"/>
    <property type="match status" value="1"/>
</dbReference>
<feature type="region of interest" description="Disordered" evidence="10">
    <location>
        <begin position="951"/>
        <end position="977"/>
    </location>
</feature>
<feature type="region of interest" description="Disordered" evidence="10">
    <location>
        <begin position="849"/>
        <end position="928"/>
    </location>
</feature>
<dbReference type="GO" id="GO:0043548">
    <property type="term" value="F:phosphatidylinositol 3-kinase binding"/>
    <property type="evidence" value="ECO:0007669"/>
    <property type="project" value="TreeGrafter"/>
</dbReference>
<keyword evidence="13" id="KW-1185">Reference proteome</keyword>
<dbReference type="GO" id="GO:0005886">
    <property type="term" value="C:plasma membrane"/>
    <property type="evidence" value="ECO:0007669"/>
    <property type="project" value="TreeGrafter"/>
</dbReference>
<dbReference type="PANTHER" id="PTHR10614">
    <property type="entry name" value="INSULIN RECEPTOR SUBSTRATE"/>
    <property type="match status" value="1"/>
</dbReference>
<dbReference type="Pfam" id="PF02174">
    <property type="entry name" value="IRS"/>
    <property type="match status" value="1"/>
</dbReference>
<feature type="compositionally biased region" description="Low complexity" evidence="10">
    <location>
        <begin position="567"/>
        <end position="578"/>
    </location>
</feature>
<dbReference type="GO" id="GO:0005829">
    <property type="term" value="C:cytosol"/>
    <property type="evidence" value="ECO:0007669"/>
    <property type="project" value="TreeGrafter"/>
</dbReference>
<feature type="region of interest" description="Disordered" evidence="10">
    <location>
        <begin position="695"/>
        <end position="835"/>
    </location>
</feature>
<feature type="region of interest" description="Disordered" evidence="10">
    <location>
        <begin position="547"/>
        <end position="582"/>
    </location>
</feature>
<evidence type="ECO:0000256" key="4">
    <source>
        <dbReference type="ARBA" id="ARBA00022604"/>
    </source>
</evidence>
<feature type="compositionally biased region" description="Basic and acidic residues" evidence="10">
    <location>
        <begin position="1071"/>
        <end position="1086"/>
    </location>
</feature>
<feature type="region of interest" description="Disordered" evidence="10">
    <location>
        <begin position="600"/>
        <end position="679"/>
    </location>
</feature>
<feature type="compositionally biased region" description="Low complexity" evidence="10">
    <location>
        <begin position="364"/>
        <end position="375"/>
    </location>
</feature>
<keyword evidence="3" id="KW-0597">Phosphoprotein</keyword>
<dbReference type="SUPFAM" id="SSF50729">
    <property type="entry name" value="PH domain-like"/>
    <property type="match status" value="2"/>
</dbReference>
<dbReference type="GO" id="GO:0048477">
    <property type="term" value="P:oogenesis"/>
    <property type="evidence" value="ECO:0007669"/>
    <property type="project" value="UniProtKB-KW"/>
</dbReference>
<evidence type="ECO:0000256" key="6">
    <source>
        <dbReference type="ARBA" id="ARBA00022782"/>
    </source>
</evidence>
<dbReference type="GO" id="GO:0008286">
    <property type="term" value="P:insulin receptor signaling pathway"/>
    <property type="evidence" value="ECO:0007669"/>
    <property type="project" value="InterPro"/>
</dbReference>
<dbReference type="InterPro" id="IPR011993">
    <property type="entry name" value="PH-like_dom_sf"/>
</dbReference>
<reference evidence="12 13" key="1">
    <citation type="submission" date="2024-01" db="EMBL/GenBank/DDBJ databases">
        <title>The genome of the rayed Mediterranean limpet Patella caerulea (Linnaeus, 1758).</title>
        <authorList>
            <person name="Anh-Thu Weber A."/>
            <person name="Halstead-Nussloch G."/>
        </authorList>
    </citation>
    <scope>NUCLEOTIDE SEQUENCE [LARGE SCALE GENOMIC DNA]</scope>
    <source>
        <strain evidence="12">AATW-2023a</strain>
        <tissue evidence="12">Whole specimen</tissue>
    </source>
</reference>
<evidence type="ECO:0000256" key="2">
    <source>
        <dbReference type="ARBA" id="ARBA00015710"/>
    </source>
</evidence>
<name>A0AAN8G8Y5_PATCE</name>
<evidence type="ECO:0000256" key="5">
    <source>
        <dbReference type="ARBA" id="ARBA00022737"/>
    </source>
</evidence>
<evidence type="ECO:0000256" key="10">
    <source>
        <dbReference type="SAM" id="MobiDB-lite"/>
    </source>
</evidence>
<accession>A0AAN8G8Y5</accession>